<keyword evidence="3" id="KW-1185">Reference proteome</keyword>
<accession>A0A1R1YE07</accession>
<name>A0A1R1YE07_9FUNG</name>
<feature type="compositionally biased region" description="Polar residues" evidence="1">
    <location>
        <begin position="102"/>
        <end position="111"/>
    </location>
</feature>
<comment type="caution">
    <text evidence="2">The sequence shown here is derived from an EMBL/GenBank/DDBJ whole genome shotgun (WGS) entry which is preliminary data.</text>
</comment>
<evidence type="ECO:0000256" key="1">
    <source>
        <dbReference type="SAM" id="MobiDB-lite"/>
    </source>
</evidence>
<gene>
    <name evidence="2" type="ORF">AYI70_g1120</name>
</gene>
<feature type="region of interest" description="Disordered" evidence="1">
    <location>
        <begin position="91"/>
        <end position="134"/>
    </location>
</feature>
<proteinExistence type="predicted"/>
<evidence type="ECO:0000313" key="3">
    <source>
        <dbReference type="Proteomes" id="UP000187283"/>
    </source>
</evidence>
<sequence>MSSQQQTTRGSEQPKKTQNFENVFTNDGSFMERFRKVNAPKSGADSKAEMSLARRIEFEQVLKNRRRPNLLHQNGITKFGSVLIHEAGIDAEGADDKGKSYADQSKGTAYSKQLREYASQLSTDDADRNRPLVK</sequence>
<dbReference type="AlphaFoldDB" id="A0A1R1YE07"/>
<feature type="region of interest" description="Disordered" evidence="1">
    <location>
        <begin position="1"/>
        <end position="20"/>
    </location>
</feature>
<organism evidence="2 3">
    <name type="scientific">Smittium culicis</name>
    <dbReference type="NCBI Taxonomy" id="133412"/>
    <lineage>
        <taxon>Eukaryota</taxon>
        <taxon>Fungi</taxon>
        <taxon>Fungi incertae sedis</taxon>
        <taxon>Zoopagomycota</taxon>
        <taxon>Kickxellomycotina</taxon>
        <taxon>Harpellomycetes</taxon>
        <taxon>Harpellales</taxon>
        <taxon>Legeriomycetaceae</taxon>
        <taxon>Smittium</taxon>
    </lineage>
</organism>
<evidence type="ECO:0000313" key="2">
    <source>
        <dbReference type="EMBL" id="OMJ25119.1"/>
    </source>
</evidence>
<feature type="compositionally biased region" description="Basic and acidic residues" evidence="1">
    <location>
        <begin position="125"/>
        <end position="134"/>
    </location>
</feature>
<dbReference type="EMBL" id="LSSN01000224">
    <property type="protein sequence ID" value="OMJ25119.1"/>
    <property type="molecule type" value="Genomic_DNA"/>
</dbReference>
<dbReference type="Proteomes" id="UP000187283">
    <property type="component" value="Unassembled WGS sequence"/>
</dbReference>
<reference evidence="2 3" key="1">
    <citation type="submission" date="2017-01" db="EMBL/GenBank/DDBJ databases">
        <authorList>
            <person name="Mah S.A."/>
            <person name="Swanson W.J."/>
            <person name="Moy G.W."/>
            <person name="Vacquier V.D."/>
        </authorList>
    </citation>
    <scope>NUCLEOTIDE SEQUENCE [LARGE SCALE GENOMIC DNA]</scope>
    <source>
        <strain evidence="2 3">GSMNP</strain>
    </source>
</reference>
<dbReference type="OrthoDB" id="5544050at2759"/>
<protein>
    <submittedName>
        <fullName evidence="2">Uncharacterized protein</fullName>
    </submittedName>
</protein>